<evidence type="ECO:0000313" key="4">
    <source>
        <dbReference type="EMBL" id="MDM7830215.1"/>
    </source>
</evidence>
<dbReference type="GO" id="GO:0016740">
    <property type="term" value="F:transferase activity"/>
    <property type="evidence" value="ECO:0007669"/>
    <property type="project" value="UniProtKB-KW"/>
</dbReference>
<dbReference type="InterPro" id="IPR025877">
    <property type="entry name" value="MobA-like_NTP_Trfase"/>
</dbReference>
<dbReference type="EMBL" id="JAUCGR010000001">
    <property type="protein sequence ID" value="MDM7830215.1"/>
    <property type="molecule type" value="Genomic_DNA"/>
</dbReference>
<dbReference type="Gene3D" id="3.90.550.10">
    <property type="entry name" value="Spore Coat Polysaccharide Biosynthesis Protein SpsA, Chain A"/>
    <property type="match status" value="1"/>
</dbReference>
<dbReference type="InterPro" id="IPR045598">
    <property type="entry name" value="DUF6457"/>
</dbReference>
<dbReference type="Pfam" id="PF12804">
    <property type="entry name" value="NTP_transf_3"/>
    <property type="match status" value="1"/>
</dbReference>
<dbReference type="PANTHER" id="PTHR19136:SF81">
    <property type="entry name" value="MOLYBDENUM COFACTOR GUANYLYLTRANSFERASE"/>
    <property type="match status" value="1"/>
</dbReference>
<protein>
    <submittedName>
        <fullName evidence="4">NTP transferase domain-containing protein</fullName>
    </submittedName>
</protein>
<sequence>MRFDAVVLAGGGGTRLGGVVKAEVEVAGRAMLDHVLDGLADAASVVVVGPPQVSRPGIDRVLESPPGGGPVAGLAAGLAHLGASTSPLVAVLACDAPRGPAALPALLAAVDGTDGARLVTHGRPQHLLAVYSRAALDDAFSRLGDPAGRATRALVAGLDLVDVPDDANLGADADTWSDVHRLDAELRGTIEPMSQDPRRAPGADLPAWVDRLTTEVGVDRALVDIDRVLDLASDVAHQVARPAVPVSLFVAGLASAGGTSEDVERILRIVEQHAAQWATGLDGSA</sequence>
<dbReference type="InterPro" id="IPR029044">
    <property type="entry name" value="Nucleotide-diphossugar_trans"/>
</dbReference>
<accession>A0ABT7S3L8</accession>
<feature type="domain" description="DUF6457" evidence="3">
    <location>
        <begin position="203"/>
        <end position="279"/>
    </location>
</feature>
<evidence type="ECO:0000259" key="3">
    <source>
        <dbReference type="Pfam" id="PF20058"/>
    </source>
</evidence>
<evidence type="ECO:0000256" key="1">
    <source>
        <dbReference type="ARBA" id="ARBA00022679"/>
    </source>
</evidence>
<dbReference type="SUPFAM" id="SSF53448">
    <property type="entry name" value="Nucleotide-diphospho-sugar transferases"/>
    <property type="match status" value="1"/>
</dbReference>
<feature type="domain" description="MobA-like NTP transferase" evidence="2">
    <location>
        <begin position="5"/>
        <end position="148"/>
    </location>
</feature>
<gene>
    <name evidence="4" type="ORF">QRT05_02625</name>
</gene>
<dbReference type="Pfam" id="PF20058">
    <property type="entry name" value="DUF6457"/>
    <property type="match status" value="1"/>
</dbReference>
<evidence type="ECO:0000259" key="2">
    <source>
        <dbReference type="Pfam" id="PF12804"/>
    </source>
</evidence>
<keyword evidence="5" id="KW-1185">Reference proteome</keyword>
<keyword evidence="1 4" id="KW-0808">Transferase</keyword>
<dbReference type="RefSeq" id="WP_289445010.1">
    <property type="nucleotide sequence ID" value="NZ_JAUCGR010000001.1"/>
</dbReference>
<name>A0ABT7S3L8_9CELL</name>
<reference evidence="4 5" key="1">
    <citation type="submission" date="2023-06" db="EMBL/GenBank/DDBJ databases">
        <title>Cellulomonas sp. MW9 Whole genome sequence.</title>
        <authorList>
            <person name="Park S."/>
        </authorList>
    </citation>
    <scope>NUCLEOTIDE SEQUENCE [LARGE SCALE GENOMIC DNA]</scope>
    <source>
        <strain evidence="4 5">MW9</strain>
    </source>
</reference>
<evidence type="ECO:0000313" key="5">
    <source>
        <dbReference type="Proteomes" id="UP001321453"/>
    </source>
</evidence>
<comment type="caution">
    <text evidence="4">The sequence shown here is derived from an EMBL/GenBank/DDBJ whole genome shotgun (WGS) entry which is preliminary data.</text>
</comment>
<dbReference type="PANTHER" id="PTHR19136">
    <property type="entry name" value="MOLYBDENUM COFACTOR GUANYLYLTRANSFERASE"/>
    <property type="match status" value="1"/>
</dbReference>
<dbReference type="Proteomes" id="UP001321453">
    <property type="component" value="Unassembled WGS sequence"/>
</dbReference>
<organism evidence="4 5">
    <name type="scientific">Cellulomonas edaphi</name>
    <dbReference type="NCBI Taxonomy" id="3053468"/>
    <lineage>
        <taxon>Bacteria</taxon>
        <taxon>Bacillati</taxon>
        <taxon>Actinomycetota</taxon>
        <taxon>Actinomycetes</taxon>
        <taxon>Micrococcales</taxon>
        <taxon>Cellulomonadaceae</taxon>
        <taxon>Cellulomonas</taxon>
    </lineage>
</organism>
<proteinExistence type="predicted"/>